<dbReference type="GO" id="GO:0051213">
    <property type="term" value="F:dioxygenase activity"/>
    <property type="evidence" value="ECO:0007669"/>
    <property type="project" value="UniProtKB-KW"/>
</dbReference>
<dbReference type="GO" id="GO:0046872">
    <property type="term" value="F:metal ion binding"/>
    <property type="evidence" value="ECO:0007669"/>
    <property type="project" value="UniProtKB-KW"/>
</dbReference>
<protein>
    <submittedName>
        <fullName evidence="7">Oxoglutarate/iron-dependent dioxygenase</fullName>
    </submittedName>
</protein>
<dbReference type="AlphaFoldDB" id="A0A200PMD9"/>
<reference evidence="7 8" key="1">
    <citation type="journal article" date="2017" name="Mol. Plant">
        <title>The Genome of Medicinal Plant Macleaya cordata Provides New Insights into Benzylisoquinoline Alkaloids Metabolism.</title>
        <authorList>
            <person name="Liu X."/>
            <person name="Liu Y."/>
            <person name="Huang P."/>
            <person name="Ma Y."/>
            <person name="Qing Z."/>
            <person name="Tang Q."/>
            <person name="Cao H."/>
            <person name="Cheng P."/>
            <person name="Zheng Y."/>
            <person name="Yuan Z."/>
            <person name="Zhou Y."/>
            <person name="Liu J."/>
            <person name="Tang Z."/>
            <person name="Zhuo Y."/>
            <person name="Zhang Y."/>
            <person name="Yu L."/>
            <person name="Huang J."/>
            <person name="Yang P."/>
            <person name="Peng Q."/>
            <person name="Zhang J."/>
            <person name="Jiang W."/>
            <person name="Zhang Z."/>
            <person name="Lin K."/>
            <person name="Ro D.K."/>
            <person name="Chen X."/>
            <person name="Xiong X."/>
            <person name="Shang Y."/>
            <person name="Huang S."/>
            <person name="Zeng J."/>
        </authorList>
    </citation>
    <scope>NUCLEOTIDE SEQUENCE [LARGE SCALE GENOMIC DNA]</scope>
    <source>
        <strain evidence="8">cv. BLH2017</strain>
        <tissue evidence="7">Root</tissue>
    </source>
</reference>
<dbReference type="EMBL" id="MVGT01004493">
    <property type="protein sequence ID" value="OUZ99385.1"/>
    <property type="molecule type" value="Genomic_DNA"/>
</dbReference>
<proteinExistence type="inferred from homology"/>
<evidence type="ECO:0000256" key="5">
    <source>
        <dbReference type="RuleBase" id="RU003682"/>
    </source>
</evidence>
<evidence type="ECO:0000313" key="8">
    <source>
        <dbReference type="Proteomes" id="UP000195402"/>
    </source>
</evidence>
<dbReference type="Gene3D" id="2.60.120.330">
    <property type="entry name" value="B-lactam Antibiotic, Isopenicillin N Synthase, Chain"/>
    <property type="match status" value="1"/>
</dbReference>
<feature type="domain" description="Fe2OG dioxygenase" evidence="6">
    <location>
        <begin position="205"/>
        <end position="313"/>
    </location>
</feature>
<gene>
    <name evidence="7" type="ORF">BVC80_8533g2</name>
</gene>
<evidence type="ECO:0000256" key="2">
    <source>
        <dbReference type="ARBA" id="ARBA00022723"/>
    </source>
</evidence>
<accession>A0A200PMD9</accession>
<evidence type="ECO:0000256" key="1">
    <source>
        <dbReference type="ARBA" id="ARBA00008056"/>
    </source>
</evidence>
<dbReference type="Proteomes" id="UP000195402">
    <property type="component" value="Unassembled WGS sequence"/>
</dbReference>
<dbReference type="InParanoid" id="A0A200PMD9"/>
<sequence>MTIGAAENYDRSKEVKDFDDSKIGVKGLVDSGITSIPRFFVHSPESLPSNQPHISDDDDGIPIIDLSSVNSHRRSIIVDQIKEASRTWGFFQIINHDIPLDVLDRTICSIKAFNEQPTEIKSKYYTREMGKGVSFLTNIDLFQSKAASWRDTLQVRLGPTYPDLDQIPEICRNELVEWDQHVQRLGEILMGVLCEGMGLETDRLKEMTCLEGRTLASHYYPYCPEPDRTVGLSSHSDPGVLTVLLQDKIGGLFVRKNGGEDWVEVKPLAGAIVINIGDLLQIISNDEYKSAEHRVVANRFQEPRVSAAVFFNPGKREDIYGPVPELISPEKPALYKQFTLSEFLRRFFTKGLDGKSLIDYFKL</sequence>
<dbReference type="InterPro" id="IPR044861">
    <property type="entry name" value="IPNS-like_FE2OG_OXY"/>
</dbReference>
<keyword evidence="7" id="KW-0223">Dioxygenase</keyword>
<dbReference type="OrthoDB" id="288590at2759"/>
<dbReference type="PANTHER" id="PTHR10209:SF751">
    <property type="entry name" value="OS06G0255100 PROTEIN"/>
    <property type="match status" value="1"/>
</dbReference>
<keyword evidence="2 5" id="KW-0479">Metal-binding</keyword>
<dbReference type="PROSITE" id="PS51471">
    <property type="entry name" value="FE2OG_OXY"/>
    <property type="match status" value="1"/>
</dbReference>
<dbReference type="FunFam" id="2.60.120.330:FF:000026">
    <property type="entry name" value="DIBOA-glucoside dioxygenase BX6"/>
    <property type="match status" value="1"/>
</dbReference>
<keyword evidence="8" id="KW-1185">Reference proteome</keyword>
<organism evidence="7 8">
    <name type="scientific">Macleaya cordata</name>
    <name type="common">Five-seeded plume-poppy</name>
    <name type="synonym">Bocconia cordata</name>
    <dbReference type="NCBI Taxonomy" id="56857"/>
    <lineage>
        <taxon>Eukaryota</taxon>
        <taxon>Viridiplantae</taxon>
        <taxon>Streptophyta</taxon>
        <taxon>Embryophyta</taxon>
        <taxon>Tracheophyta</taxon>
        <taxon>Spermatophyta</taxon>
        <taxon>Magnoliopsida</taxon>
        <taxon>Ranunculales</taxon>
        <taxon>Papaveraceae</taxon>
        <taxon>Papaveroideae</taxon>
        <taxon>Macleaya</taxon>
    </lineage>
</organism>
<dbReference type="PANTHER" id="PTHR10209">
    <property type="entry name" value="OXIDOREDUCTASE, 2OG-FE II OXYGENASE FAMILY PROTEIN"/>
    <property type="match status" value="1"/>
</dbReference>
<dbReference type="OMA" id="LLEWDAH"/>
<evidence type="ECO:0000313" key="7">
    <source>
        <dbReference type="EMBL" id="OUZ99385.1"/>
    </source>
</evidence>
<evidence type="ECO:0000259" key="6">
    <source>
        <dbReference type="PROSITE" id="PS51471"/>
    </source>
</evidence>
<comment type="caution">
    <text evidence="7">The sequence shown here is derived from an EMBL/GenBank/DDBJ whole genome shotgun (WGS) entry which is preliminary data.</text>
</comment>
<dbReference type="Pfam" id="PF14226">
    <property type="entry name" value="DIOX_N"/>
    <property type="match status" value="1"/>
</dbReference>
<dbReference type="InterPro" id="IPR026992">
    <property type="entry name" value="DIOX_N"/>
</dbReference>
<dbReference type="InterPro" id="IPR005123">
    <property type="entry name" value="Oxoglu/Fe-dep_dioxygenase_dom"/>
</dbReference>
<dbReference type="Pfam" id="PF03171">
    <property type="entry name" value="2OG-FeII_Oxy"/>
    <property type="match status" value="1"/>
</dbReference>
<keyword evidence="3 5" id="KW-0560">Oxidoreductase</keyword>
<evidence type="ECO:0000256" key="3">
    <source>
        <dbReference type="ARBA" id="ARBA00023002"/>
    </source>
</evidence>
<keyword evidence="4 5" id="KW-0408">Iron</keyword>
<name>A0A200PMD9_MACCD</name>
<comment type="similarity">
    <text evidence="1 5">Belongs to the iron/ascorbate-dependent oxidoreductase family.</text>
</comment>
<dbReference type="InterPro" id="IPR027443">
    <property type="entry name" value="IPNS-like_sf"/>
</dbReference>
<evidence type="ECO:0000256" key="4">
    <source>
        <dbReference type="ARBA" id="ARBA00023004"/>
    </source>
</evidence>
<dbReference type="SUPFAM" id="SSF51197">
    <property type="entry name" value="Clavaminate synthase-like"/>
    <property type="match status" value="1"/>
</dbReference>